<dbReference type="RefSeq" id="WP_215920678.1">
    <property type="nucleotide sequence ID" value="NZ_JAHKNI010000009.1"/>
</dbReference>
<dbReference type="Proteomes" id="UP000733379">
    <property type="component" value="Unassembled WGS sequence"/>
</dbReference>
<name>A0ABS6B3V6_9NOCA</name>
<evidence type="ECO:0000313" key="1">
    <source>
        <dbReference type="EMBL" id="MBU3064982.1"/>
    </source>
</evidence>
<evidence type="ECO:0000313" key="2">
    <source>
        <dbReference type="Proteomes" id="UP000733379"/>
    </source>
</evidence>
<comment type="caution">
    <text evidence="1">The sequence shown here is derived from an EMBL/GenBank/DDBJ whole genome shotgun (WGS) entry which is preliminary data.</text>
</comment>
<dbReference type="EMBL" id="JAHKNI010000009">
    <property type="protein sequence ID" value="MBU3064982.1"/>
    <property type="molecule type" value="Genomic_DNA"/>
</dbReference>
<organism evidence="1 2">
    <name type="scientific">Nocardia albiluteola</name>
    <dbReference type="NCBI Taxonomy" id="2842303"/>
    <lineage>
        <taxon>Bacteria</taxon>
        <taxon>Bacillati</taxon>
        <taxon>Actinomycetota</taxon>
        <taxon>Actinomycetes</taxon>
        <taxon>Mycobacteriales</taxon>
        <taxon>Nocardiaceae</taxon>
        <taxon>Nocardia</taxon>
    </lineage>
</organism>
<keyword evidence="2" id="KW-1185">Reference proteome</keyword>
<sequence length="141" mass="15512">MRLRLKYAPEPANAARFAADIAAAAANVSGVELDYTPDSLGHVDEIIEGFRSDGLSSDQVAETLFGFGCYVGEVLRHNADGVWRPTTEQEEDIFGFPMVMELPTGMVCNPIGKAFKRLDHGPEESVPYFYHVFTSERPGEV</sequence>
<accession>A0ABS6B3V6</accession>
<proteinExistence type="predicted"/>
<gene>
    <name evidence="1" type="ORF">KO481_26055</name>
</gene>
<protein>
    <submittedName>
        <fullName evidence="1">Uncharacterized protein</fullName>
    </submittedName>
</protein>
<reference evidence="1 2" key="1">
    <citation type="submission" date="2021-06" db="EMBL/GenBank/DDBJ databases">
        <title>Actinomycetes sequencing.</title>
        <authorList>
            <person name="Shan Q."/>
        </authorList>
    </citation>
    <scope>NUCLEOTIDE SEQUENCE [LARGE SCALE GENOMIC DNA]</scope>
    <source>
        <strain evidence="1 2">NEAU-G5</strain>
    </source>
</reference>